<sequence length="39" mass="4486">MWVNVQQVTSSKFARHVIQHSRMETDGLINRQAQFTLAG</sequence>
<reference evidence="1" key="1">
    <citation type="submission" date="2019-12" db="EMBL/GenBank/DDBJ databases">
        <title>Complete sequence of Tn6502.</title>
        <authorList>
            <person name="Zhou D."/>
        </authorList>
    </citation>
    <scope>NUCLEOTIDE SEQUENCE</scope>
    <source>
        <strain evidence="1">N201205880</strain>
        <plasmid evidence="1">p205880-2FIIK</plasmid>
    </source>
</reference>
<geneLocation type="plasmid" evidence="1">
    <name>p205880-2FIIK</name>
</geneLocation>
<name>A0A6H0AAR5_KLEPN</name>
<organism evidence="1">
    <name type="scientific">Klebsiella pneumoniae</name>
    <dbReference type="NCBI Taxonomy" id="573"/>
    <lineage>
        <taxon>Bacteria</taxon>
        <taxon>Pseudomonadati</taxon>
        <taxon>Pseudomonadota</taxon>
        <taxon>Gammaproteobacteria</taxon>
        <taxon>Enterobacterales</taxon>
        <taxon>Enterobacteriaceae</taxon>
        <taxon>Klebsiella/Raoultella group</taxon>
        <taxon>Klebsiella</taxon>
        <taxon>Klebsiella pneumoniae complex</taxon>
    </lineage>
</organism>
<evidence type="ECO:0000313" key="1">
    <source>
        <dbReference type="EMBL" id="QIS36751.1"/>
    </source>
</evidence>
<accession>A0A6H0AAR5</accession>
<dbReference type="EMBL" id="MN824002">
    <property type="protein sequence ID" value="QIS36751.1"/>
    <property type="molecule type" value="Genomic_DNA"/>
</dbReference>
<proteinExistence type="predicted"/>
<protein>
    <submittedName>
        <fullName evidence="1">Uncharacterized protein</fullName>
    </submittedName>
</protein>
<keyword evidence="1" id="KW-0614">Plasmid</keyword>
<dbReference type="AlphaFoldDB" id="A0A6H0AAR5"/>